<dbReference type="GO" id="GO:0017110">
    <property type="term" value="F:nucleoside diphosphate phosphatase activity"/>
    <property type="evidence" value="ECO:0007669"/>
    <property type="project" value="TreeGrafter"/>
</dbReference>
<keyword evidence="4" id="KW-0547">Nucleotide-binding</keyword>
<accession>A0A830HEN2</accession>
<evidence type="ECO:0000313" key="9">
    <source>
        <dbReference type="Proteomes" id="UP000660262"/>
    </source>
</evidence>
<dbReference type="EMBL" id="BNJQ01000009">
    <property type="protein sequence ID" value="GHP05218.1"/>
    <property type="molecule type" value="Genomic_DNA"/>
</dbReference>
<evidence type="ECO:0000256" key="4">
    <source>
        <dbReference type="PIRSR" id="PIRSR600407-2"/>
    </source>
</evidence>
<dbReference type="OrthoDB" id="6372431at2759"/>
<evidence type="ECO:0000256" key="1">
    <source>
        <dbReference type="ARBA" id="ARBA00009283"/>
    </source>
</evidence>
<evidence type="ECO:0000256" key="6">
    <source>
        <dbReference type="SAM" id="MobiDB-lite"/>
    </source>
</evidence>
<comment type="caution">
    <text evidence="8">The sequence shown here is derived from an EMBL/GenBank/DDBJ whole genome shotgun (WGS) entry which is preliminary data.</text>
</comment>
<keyword evidence="9" id="KW-1185">Reference proteome</keyword>
<dbReference type="InterPro" id="IPR000407">
    <property type="entry name" value="GDA1_CD39_NTPase"/>
</dbReference>
<gene>
    <name evidence="8" type="ORF">PPROV_000397000</name>
</gene>
<evidence type="ECO:0000256" key="2">
    <source>
        <dbReference type="ARBA" id="ARBA00022801"/>
    </source>
</evidence>
<dbReference type="GO" id="GO:0009134">
    <property type="term" value="P:nucleoside diphosphate catabolic process"/>
    <property type="evidence" value="ECO:0007669"/>
    <property type="project" value="TreeGrafter"/>
</dbReference>
<keyword evidence="7" id="KW-0472">Membrane</keyword>
<keyword evidence="2 5" id="KW-0378">Hydrolase</keyword>
<feature type="compositionally biased region" description="Low complexity" evidence="6">
    <location>
        <begin position="28"/>
        <end position="45"/>
    </location>
</feature>
<keyword evidence="4" id="KW-0067">ATP-binding</keyword>
<sequence length="552" mass="58356">MSPGHPGERSAAAAAQTNLQRKLALQDTTTTSSATASATGTSSSSLKRRAITPANEHEQESLQATSQDDKIDMRRRNESPVEQLWRYRGVIAVLAVPVLLIFAIIALMPKGTPDNVFHEIEHAMEEAAGIPHAHEGSAPGVAGSTGARRYGVVFDAGSTGSRVHVFAFDVGAGGELDLDTDTFEQLKPGLSAFKDEPTKGAESIQPLLKTALNTVPAADQPQTSIELRATAGLRLLPGTAAQELLEEVRKEFRKTKFSYSDDHVSIMDGADEGAFLWVALNYLLGYLGDAYSTTVATIDLGGGSAQIAYAISDNAAEQISMNHADTASKLVRATRGGGHKYNLYVHSYLGYGLMAFRAKVLSAAGGACASPGLSSDRGGFTYQESVYNVAGDEPSSASTCRETAMTALNADAPACEVDGECSFQGIWSGGYGEGARRIYLASFFFDLGVSSGLVASEDELEADVTAADFEAKAELACSTDADELATIFPNAKREHDDTPYLCLDLTIISSLLIDGLSISKDQPLKVIKQVKRKRGEPVEAAWALGAAIASIG</sequence>
<dbReference type="Gene3D" id="3.30.420.40">
    <property type="match status" value="1"/>
</dbReference>
<keyword evidence="7" id="KW-1133">Transmembrane helix</keyword>
<dbReference type="GO" id="GO:0005524">
    <property type="term" value="F:ATP binding"/>
    <property type="evidence" value="ECO:0007669"/>
    <property type="project" value="UniProtKB-KW"/>
</dbReference>
<protein>
    <recommendedName>
        <fullName evidence="10">Apyrase</fullName>
    </recommendedName>
</protein>
<comment type="similarity">
    <text evidence="1 5">Belongs to the GDA1/CD39 NTPase family.</text>
</comment>
<dbReference type="PROSITE" id="PS01238">
    <property type="entry name" value="GDA1_CD39_NTPASE"/>
    <property type="match status" value="1"/>
</dbReference>
<keyword evidence="7" id="KW-0812">Transmembrane</keyword>
<dbReference type="Pfam" id="PF01150">
    <property type="entry name" value="GDA1_CD39"/>
    <property type="match status" value="1"/>
</dbReference>
<organism evidence="8 9">
    <name type="scientific">Pycnococcus provasolii</name>
    <dbReference type="NCBI Taxonomy" id="41880"/>
    <lineage>
        <taxon>Eukaryota</taxon>
        <taxon>Viridiplantae</taxon>
        <taxon>Chlorophyta</taxon>
        <taxon>Pseudoscourfieldiophyceae</taxon>
        <taxon>Pseudoscourfieldiales</taxon>
        <taxon>Pycnococcaceae</taxon>
        <taxon>Pycnococcus</taxon>
    </lineage>
</organism>
<dbReference type="PANTHER" id="PTHR11782">
    <property type="entry name" value="ADENOSINE/GUANOSINE DIPHOSPHATASE"/>
    <property type="match status" value="1"/>
</dbReference>
<dbReference type="PANTHER" id="PTHR11782:SF83">
    <property type="entry name" value="GUANOSINE-DIPHOSPHATASE"/>
    <property type="match status" value="1"/>
</dbReference>
<feature type="transmembrane region" description="Helical" evidence="7">
    <location>
        <begin position="85"/>
        <end position="108"/>
    </location>
</feature>
<evidence type="ECO:0000256" key="7">
    <source>
        <dbReference type="SAM" id="Phobius"/>
    </source>
</evidence>
<reference evidence="8" key="1">
    <citation type="submission" date="2020-10" db="EMBL/GenBank/DDBJ databases">
        <title>Unveiling of a novel bifunctional photoreceptor, Dualchrome1, isolated from a cosmopolitan green alga.</title>
        <authorList>
            <person name="Suzuki S."/>
            <person name="Kawachi M."/>
        </authorList>
    </citation>
    <scope>NUCLEOTIDE SEQUENCE</scope>
    <source>
        <strain evidence="8">NIES 2893</strain>
    </source>
</reference>
<dbReference type="AlphaFoldDB" id="A0A830HEN2"/>
<dbReference type="Gene3D" id="3.30.420.150">
    <property type="entry name" value="Exopolyphosphatase. Domain 2"/>
    <property type="match status" value="1"/>
</dbReference>
<evidence type="ECO:0000256" key="5">
    <source>
        <dbReference type="RuleBase" id="RU003833"/>
    </source>
</evidence>
<evidence type="ECO:0000256" key="3">
    <source>
        <dbReference type="PIRSR" id="PIRSR600407-1"/>
    </source>
</evidence>
<dbReference type="GO" id="GO:0016020">
    <property type="term" value="C:membrane"/>
    <property type="evidence" value="ECO:0007669"/>
    <property type="project" value="TreeGrafter"/>
</dbReference>
<evidence type="ECO:0008006" key="10">
    <source>
        <dbReference type="Google" id="ProtNLM"/>
    </source>
</evidence>
<feature type="active site" description="Proton acceptor" evidence="3">
    <location>
        <position position="272"/>
    </location>
</feature>
<feature type="binding site" evidence="4">
    <location>
        <begin position="302"/>
        <end position="306"/>
    </location>
    <ligand>
        <name>ATP</name>
        <dbReference type="ChEBI" id="CHEBI:30616"/>
    </ligand>
</feature>
<feature type="region of interest" description="Disordered" evidence="6">
    <location>
        <begin position="1"/>
        <end position="75"/>
    </location>
</feature>
<evidence type="ECO:0000313" key="8">
    <source>
        <dbReference type="EMBL" id="GHP05218.1"/>
    </source>
</evidence>
<proteinExistence type="inferred from homology"/>
<dbReference type="Proteomes" id="UP000660262">
    <property type="component" value="Unassembled WGS sequence"/>
</dbReference>
<name>A0A830HEN2_9CHLO</name>